<evidence type="ECO:0000313" key="1">
    <source>
        <dbReference type="EMBL" id="SKA35909.1"/>
    </source>
</evidence>
<protein>
    <submittedName>
        <fullName evidence="1">Uncharacterized protein</fullName>
    </submittedName>
</protein>
<organism evidence="1 2">
    <name type="scientific">Marinactinospora thermotolerans DSM 45154</name>
    <dbReference type="NCBI Taxonomy" id="1122192"/>
    <lineage>
        <taxon>Bacteria</taxon>
        <taxon>Bacillati</taxon>
        <taxon>Actinomycetota</taxon>
        <taxon>Actinomycetes</taxon>
        <taxon>Streptosporangiales</taxon>
        <taxon>Nocardiopsidaceae</taxon>
        <taxon>Marinactinospora</taxon>
    </lineage>
</organism>
<dbReference type="OrthoDB" id="3231229at2"/>
<dbReference type="STRING" id="1122192.SAMN02745673_04553"/>
<dbReference type="SUPFAM" id="SSF102405">
    <property type="entry name" value="MCP/YpsA-like"/>
    <property type="match status" value="1"/>
</dbReference>
<dbReference type="Proteomes" id="UP000190637">
    <property type="component" value="Unassembled WGS sequence"/>
</dbReference>
<sequence>MRRVAITGHRELPVDLQRVVDRELRRHLGGDGSPLVGLTCLADGADTIFARAVLDAGGTLEAVVPAEGYRRSLPAWHRAVYDALLPRARQVHRLPFAESTPEAHLAAGRLLVDECDELVAVWDGEPARGPGGTADVVAYARERERPVLVIWPEGERR</sequence>
<reference evidence="1 2" key="1">
    <citation type="submission" date="2017-02" db="EMBL/GenBank/DDBJ databases">
        <authorList>
            <person name="Peterson S.W."/>
        </authorList>
    </citation>
    <scope>NUCLEOTIDE SEQUENCE [LARGE SCALE GENOMIC DNA]</scope>
    <source>
        <strain evidence="1 2">DSM 45154</strain>
    </source>
</reference>
<evidence type="ECO:0000313" key="2">
    <source>
        <dbReference type="Proteomes" id="UP000190637"/>
    </source>
</evidence>
<proteinExistence type="predicted"/>
<gene>
    <name evidence="1" type="ORF">SAMN02745673_04553</name>
</gene>
<dbReference type="AlphaFoldDB" id="A0A1T4T6G3"/>
<name>A0A1T4T6G3_9ACTN</name>
<accession>A0A1T4T6G3</accession>
<keyword evidence="2" id="KW-1185">Reference proteome</keyword>
<dbReference type="EMBL" id="FUWS01000015">
    <property type="protein sequence ID" value="SKA35909.1"/>
    <property type="molecule type" value="Genomic_DNA"/>
</dbReference>
<dbReference type="Gene3D" id="3.40.50.450">
    <property type="match status" value="1"/>
</dbReference>
<dbReference type="RefSeq" id="WP_078763775.1">
    <property type="nucleotide sequence ID" value="NZ_FUWS01000015.1"/>
</dbReference>